<dbReference type="CDD" id="cd03784">
    <property type="entry name" value="GT1_Gtf-like"/>
    <property type="match status" value="1"/>
</dbReference>
<accession>A0ABN2Z0A1</accession>
<dbReference type="Gene3D" id="3.40.50.2000">
    <property type="entry name" value="Glycogen Phosphorylase B"/>
    <property type="match status" value="2"/>
</dbReference>
<comment type="caution">
    <text evidence="3">The sequence shown here is derived from an EMBL/GenBank/DDBJ whole genome shotgun (WGS) entry which is preliminary data.</text>
</comment>
<protein>
    <recommendedName>
        <fullName evidence="2">Erythromycin biosynthesis protein CIII-like C-terminal domain-containing protein</fullName>
    </recommendedName>
</protein>
<evidence type="ECO:0000313" key="4">
    <source>
        <dbReference type="Proteomes" id="UP001500102"/>
    </source>
</evidence>
<dbReference type="InterPro" id="IPR010610">
    <property type="entry name" value="EryCIII-like_C"/>
</dbReference>
<dbReference type="Proteomes" id="UP001500102">
    <property type="component" value="Unassembled WGS sequence"/>
</dbReference>
<sequence length="407" mass="42451">MRLKEEELSNFLFATLDAGGNLPPALGIGRELLRQGHRVRFLGHARQATAVEATGAEFIPYRQAAPLDLAVPAPAHRQFSAMLSAFSDAGIGRDLVAEARREPTDVVVIDCLLLGAIDAAAKAGLRHVVLVHSFFAFFDGPFRHGPMGAALSLKGLPPRRVMRHAERVLVCADPLLDPAGSWDRVSWESHPDKVVWSGAVVDDVLVAGAGTTSAEQLVPARPPSAAPSSGVLTAGPPPEPPRVLVSLSSTAFPGQQEALQKALDAAAGLPVELVVTTGPAVDPGRLSVPMNASAHRYVDHNEIMPGCSAVICHGGHATSMRALAHGLPVMVLPMHPMMDQHMVGKAISTAGAGVLLNRTSSPEQIGAALAALLASESHRKAAAYIGDRLRRAAGARAGAQILADLAG</sequence>
<gene>
    <name evidence="3" type="ORF">GCM10009825_18650</name>
</gene>
<proteinExistence type="predicted"/>
<dbReference type="PANTHER" id="PTHR48050">
    <property type="entry name" value="STEROL 3-BETA-GLUCOSYLTRANSFERASE"/>
    <property type="match status" value="1"/>
</dbReference>
<keyword evidence="4" id="KW-1185">Reference proteome</keyword>
<dbReference type="Pfam" id="PF06722">
    <property type="entry name" value="EryCIII-like_C"/>
    <property type="match status" value="1"/>
</dbReference>
<name>A0ABN2Z0A1_9MICC</name>
<evidence type="ECO:0000313" key="3">
    <source>
        <dbReference type="EMBL" id="GAA2134743.1"/>
    </source>
</evidence>
<evidence type="ECO:0000256" key="1">
    <source>
        <dbReference type="SAM" id="MobiDB-lite"/>
    </source>
</evidence>
<reference evidence="3 4" key="1">
    <citation type="journal article" date="2019" name="Int. J. Syst. Evol. Microbiol.">
        <title>The Global Catalogue of Microorganisms (GCM) 10K type strain sequencing project: providing services to taxonomists for standard genome sequencing and annotation.</title>
        <authorList>
            <consortium name="The Broad Institute Genomics Platform"/>
            <consortium name="The Broad Institute Genome Sequencing Center for Infectious Disease"/>
            <person name="Wu L."/>
            <person name="Ma J."/>
        </authorList>
    </citation>
    <scope>NUCLEOTIDE SEQUENCE [LARGE SCALE GENOMIC DNA]</scope>
    <source>
        <strain evidence="3 4">JCM 15921</strain>
    </source>
</reference>
<dbReference type="SUPFAM" id="SSF53756">
    <property type="entry name" value="UDP-Glycosyltransferase/glycogen phosphorylase"/>
    <property type="match status" value="1"/>
</dbReference>
<evidence type="ECO:0000259" key="2">
    <source>
        <dbReference type="Pfam" id="PF06722"/>
    </source>
</evidence>
<dbReference type="PANTHER" id="PTHR48050:SF13">
    <property type="entry name" value="STEROL 3-BETA-GLUCOSYLTRANSFERASE UGT80A2"/>
    <property type="match status" value="1"/>
</dbReference>
<dbReference type="InterPro" id="IPR002213">
    <property type="entry name" value="UDP_glucos_trans"/>
</dbReference>
<feature type="region of interest" description="Disordered" evidence="1">
    <location>
        <begin position="213"/>
        <end position="235"/>
    </location>
</feature>
<feature type="domain" description="Erythromycin biosynthesis protein CIII-like C-terminal" evidence="2">
    <location>
        <begin position="261"/>
        <end position="385"/>
    </location>
</feature>
<organism evidence="3 4">
    <name type="scientific">Arthrobacter humicola</name>
    <dbReference type="NCBI Taxonomy" id="409291"/>
    <lineage>
        <taxon>Bacteria</taxon>
        <taxon>Bacillati</taxon>
        <taxon>Actinomycetota</taxon>
        <taxon>Actinomycetes</taxon>
        <taxon>Micrococcales</taxon>
        <taxon>Micrococcaceae</taxon>
        <taxon>Arthrobacter</taxon>
    </lineage>
</organism>
<dbReference type="EMBL" id="BAAAQB010000026">
    <property type="protein sequence ID" value="GAA2134743.1"/>
    <property type="molecule type" value="Genomic_DNA"/>
</dbReference>
<dbReference type="InterPro" id="IPR050426">
    <property type="entry name" value="Glycosyltransferase_28"/>
</dbReference>